<dbReference type="EC" id="2.1.1.225" evidence="12"/>
<dbReference type="InterPro" id="IPR039044">
    <property type="entry name" value="Trm13"/>
</dbReference>
<dbReference type="GO" id="GO:0008270">
    <property type="term" value="F:zinc ion binding"/>
    <property type="evidence" value="ECO:0007669"/>
    <property type="project" value="UniProtKB-KW"/>
</dbReference>
<evidence type="ECO:0000259" key="14">
    <source>
        <dbReference type="PROSITE" id="PS51800"/>
    </source>
</evidence>
<evidence type="ECO:0000256" key="8">
    <source>
        <dbReference type="ARBA" id="ARBA00022833"/>
    </source>
</evidence>
<keyword evidence="16" id="KW-1185">Reference proteome</keyword>
<evidence type="ECO:0000256" key="4">
    <source>
        <dbReference type="ARBA" id="ARBA00022691"/>
    </source>
</evidence>
<dbReference type="Pfam" id="PF05253">
    <property type="entry name" value="zf-U11-48K"/>
    <property type="match status" value="1"/>
</dbReference>
<accession>A0A453MD15</accession>
<evidence type="ECO:0000256" key="10">
    <source>
        <dbReference type="ARBA" id="ARBA00048635"/>
    </source>
</evidence>
<keyword evidence="7 12" id="KW-0863">Zinc-finger</keyword>
<evidence type="ECO:0000313" key="15">
    <source>
        <dbReference type="EnsemblPlants" id="AET5Gv21142900.2"/>
    </source>
</evidence>
<evidence type="ECO:0000313" key="16">
    <source>
        <dbReference type="Proteomes" id="UP000015105"/>
    </source>
</evidence>
<reference evidence="16" key="2">
    <citation type="journal article" date="2017" name="Nat. Plants">
        <title>The Aegilops tauschii genome reveals multiple impacts of transposons.</title>
        <authorList>
            <person name="Zhao G."/>
            <person name="Zou C."/>
            <person name="Li K."/>
            <person name="Wang K."/>
            <person name="Li T."/>
            <person name="Gao L."/>
            <person name="Zhang X."/>
            <person name="Wang H."/>
            <person name="Yang Z."/>
            <person name="Liu X."/>
            <person name="Jiang W."/>
            <person name="Mao L."/>
            <person name="Kong X."/>
            <person name="Jiao Y."/>
            <person name="Jia J."/>
        </authorList>
    </citation>
    <scope>NUCLEOTIDE SEQUENCE [LARGE SCALE GENOMIC DNA]</scope>
    <source>
        <strain evidence="16">cv. AL8/78</strain>
    </source>
</reference>
<dbReference type="EnsemblPlants" id="AET5Gv21142900.2">
    <property type="protein sequence ID" value="AET5Gv21142900.2"/>
    <property type="gene ID" value="AET5Gv21142900"/>
</dbReference>
<feature type="domain" description="CHHC U11-48K-type" evidence="14">
    <location>
        <begin position="37"/>
        <end position="64"/>
    </location>
</feature>
<comment type="catalytic activity">
    <reaction evidence="11 12">
        <text>adenosine(4) in tRNA(His) + S-adenosyl-L-methionine = 2'-O-methyladenosine(4) in tRNA(His) + S-adenosyl-L-homocysteine + H(+)</text>
        <dbReference type="Rhea" id="RHEA:43196"/>
        <dbReference type="Rhea" id="RHEA-COMP:10401"/>
        <dbReference type="Rhea" id="RHEA-COMP:10402"/>
        <dbReference type="ChEBI" id="CHEBI:15378"/>
        <dbReference type="ChEBI" id="CHEBI:57856"/>
        <dbReference type="ChEBI" id="CHEBI:59789"/>
        <dbReference type="ChEBI" id="CHEBI:74411"/>
        <dbReference type="ChEBI" id="CHEBI:74477"/>
        <dbReference type="EC" id="2.1.1.225"/>
    </reaction>
</comment>
<protein>
    <recommendedName>
        <fullName evidence="12">tRNA:m(4)X modification enzyme TRM13</fullName>
        <ecNumber evidence="12">2.1.1.225</ecNumber>
    </recommendedName>
</protein>
<reference evidence="15" key="4">
    <citation type="submission" date="2019-03" db="UniProtKB">
        <authorList>
            <consortium name="EnsemblPlants"/>
        </authorList>
    </citation>
    <scope>IDENTIFICATION</scope>
</reference>
<evidence type="ECO:0000256" key="9">
    <source>
        <dbReference type="ARBA" id="ARBA00048165"/>
    </source>
</evidence>
<evidence type="ECO:0000256" key="6">
    <source>
        <dbReference type="ARBA" id="ARBA00022723"/>
    </source>
</evidence>
<dbReference type="InterPro" id="IPR007871">
    <property type="entry name" value="Methyltransferase_TRM13"/>
</dbReference>
<dbReference type="SUPFAM" id="SSF53335">
    <property type="entry name" value="S-adenosyl-L-methionine-dependent methyltransferases"/>
    <property type="match status" value="1"/>
</dbReference>
<feature type="region of interest" description="Disordered" evidence="13">
    <location>
        <begin position="17"/>
        <end position="39"/>
    </location>
</feature>
<dbReference type="PANTHER" id="PTHR12998">
    <property type="entry name" value="TRNA:M(4)X MODIFICATION ENZYME TRM13 HOMOLOG"/>
    <property type="match status" value="1"/>
</dbReference>
<dbReference type="PANTHER" id="PTHR12998:SF0">
    <property type="entry name" value="TRNA:M(4)X MODIFICATION ENZYME TRM13 HOMOLOG"/>
    <property type="match status" value="1"/>
</dbReference>
<comment type="function">
    <text evidence="12">tRNA methylase which 2'-O-methylates cytidine(4) in tRNA(Pro) and tRNA(Gly)(GCC), and adenosine(4) in tRNA(His).</text>
</comment>
<evidence type="ECO:0000256" key="2">
    <source>
        <dbReference type="ARBA" id="ARBA00022603"/>
    </source>
</evidence>
<keyword evidence="4 12" id="KW-0949">S-adenosyl-L-methionine</keyword>
<comment type="catalytic activity">
    <reaction evidence="9 12">
        <text>cytidine(4) in tRNA(Pro) + S-adenosyl-L-methionine = 2'-O-methylcytidine(4) in tRNA(Pro) + S-adenosyl-L-homocysteine + H(+)</text>
        <dbReference type="Rhea" id="RHEA:32767"/>
        <dbReference type="Rhea" id="RHEA-COMP:10397"/>
        <dbReference type="Rhea" id="RHEA-COMP:10398"/>
        <dbReference type="ChEBI" id="CHEBI:15378"/>
        <dbReference type="ChEBI" id="CHEBI:57856"/>
        <dbReference type="ChEBI" id="CHEBI:59789"/>
        <dbReference type="ChEBI" id="CHEBI:74495"/>
        <dbReference type="ChEBI" id="CHEBI:82748"/>
        <dbReference type="EC" id="2.1.1.225"/>
    </reaction>
</comment>
<keyword evidence="2 12" id="KW-0489">Methyltransferase</keyword>
<dbReference type="Pfam" id="PF05206">
    <property type="entry name" value="TRM13"/>
    <property type="match status" value="1"/>
</dbReference>
<reference evidence="16" key="1">
    <citation type="journal article" date="2014" name="Science">
        <title>Ancient hybridizations among the ancestral genomes of bread wheat.</title>
        <authorList>
            <consortium name="International Wheat Genome Sequencing Consortium,"/>
            <person name="Marcussen T."/>
            <person name="Sandve S.R."/>
            <person name="Heier L."/>
            <person name="Spannagl M."/>
            <person name="Pfeifer M."/>
            <person name="Jakobsen K.S."/>
            <person name="Wulff B.B."/>
            <person name="Steuernagel B."/>
            <person name="Mayer K.F."/>
            <person name="Olsen O.A."/>
        </authorList>
    </citation>
    <scope>NUCLEOTIDE SEQUENCE [LARGE SCALE GENOMIC DNA]</scope>
    <source>
        <strain evidence="16">cv. AL8/78</strain>
    </source>
</reference>
<dbReference type="Proteomes" id="UP000015105">
    <property type="component" value="Chromosome 5D"/>
</dbReference>
<sequence>CHFWLPNKRRHCANSHLSSSQYCGNHSPESSSDSRRRVPCPVDPSHTVFEENLEAHVGKCPFRKHADALAAQPYYSKGINSGGGEAGVAAVTSAAKRASVHKLSEEEFWALVAKIRSAHTAAAVQMRESYIAPDACDKWMKGQVDRKVPYQEKHVVQQVSIVGNMETFGLLPRGGAEDAMKEIAVKTAPAVVEFGAGRGYLTQMLADCYGIKNIFLVERRSYKLKLKT</sequence>
<evidence type="ECO:0000256" key="7">
    <source>
        <dbReference type="ARBA" id="ARBA00022771"/>
    </source>
</evidence>
<keyword evidence="3 12" id="KW-0808">Transferase</keyword>
<dbReference type="Pfam" id="PF11722">
    <property type="entry name" value="zf-TRM13_CCCH"/>
    <property type="match status" value="1"/>
</dbReference>
<comment type="similarity">
    <text evidence="1 12">Belongs to the methyltransferase TRM13 family.</text>
</comment>
<name>A0A453MD15_AEGTS</name>
<dbReference type="GO" id="GO:0030488">
    <property type="term" value="P:tRNA methylation"/>
    <property type="evidence" value="ECO:0007669"/>
    <property type="project" value="InterPro"/>
</dbReference>
<keyword evidence="6 12" id="KW-0479">Metal-binding</keyword>
<dbReference type="InterPro" id="IPR029063">
    <property type="entry name" value="SAM-dependent_MTases_sf"/>
</dbReference>
<feature type="compositionally biased region" description="Polar residues" evidence="13">
    <location>
        <begin position="17"/>
        <end position="31"/>
    </location>
</feature>
<evidence type="ECO:0000256" key="12">
    <source>
        <dbReference type="RuleBase" id="RU367103"/>
    </source>
</evidence>
<organism evidence="15 16">
    <name type="scientific">Aegilops tauschii subsp. strangulata</name>
    <name type="common">Goatgrass</name>
    <dbReference type="NCBI Taxonomy" id="200361"/>
    <lineage>
        <taxon>Eukaryota</taxon>
        <taxon>Viridiplantae</taxon>
        <taxon>Streptophyta</taxon>
        <taxon>Embryophyta</taxon>
        <taxon>Tracheophyta</taxon>
        <taxon>Spermatophyta</taxon>
        <taxon>Magnoliopsida</taxon>
        <taxon>Liliopsida</taxon>
        <taxon>Poales</taxon>
        <taxon>Poaceae</taxon>
        <taxon>BOP clade</taxon>
        <taxon>Pooideae</taxon>
        <taxon>Triticodae</taxon>
        <taxon>Triticeae</taxon>
        <taxon>Triticinae</taxon>
        <taxon>Aegilops</taxon>
    </lineage>
</organism>
<dbReference type="AlphaFoldDB" id="A0A453MD15"/>
<dbReference type="PROSITE" id="PS51800">
    <property type="entry name" value="ZF_CHHC_U11_48K"/>
    <property type="match status" value="1"/>
</dbReference>
<dbReference type="Gramene" id="AET5Gv21142900.2">
    <property type="protein sequence ID" value="AET5Gv21142900.2"/>
    <property type="gene ID" value="AET5Gv21142900"/>
</dbReference>
<evidence type="ECO:0000256" key="3">
    <source>
        <dbReference type="ARBA" id="ARBA00022679"/>
    </source>
</evidence>
<dbReference type="InterPro" id="IPR022776">
    <property type="entry name" value="TRM13/UPF0224_CHHC_Znf_dom"/>
</dbReference>
<reference evidence="15" key="3">
    <citation type="journal article" date="2017" name="Nature">
        <title>Genome sequence of the progenitor of the wheat D genome Aegilops tauschii.</title>
        <authorList>
            <person name="Luo M.C."/>
            <person name="Gu Y.Q."/>
            <person name="Puiu D."/>
            <person name="Wang H."/>
            <person name="Twardziok S.O."/>
            <person name="Deal K.R."/>
            <person name="Huo N."/>
            <person name="Zhu T."/>
            <person name="Wang L."/>
            <person name="Wang Y."/>
            <person name="McGuire P.E."/>
            <person name="Liu S."/>
            <person name="Long H."/>
            <person name="Ramasamy R.K."/>
            <person name="Rodriguez J.C."/>
            <person name="Van S.L."/>
            <person name="Yuan L."/>
            <person name="Wang Z."/>
            <person name="Xia Z."/>
            <person name="Xiao L."/>
            <person name="Anderson O.D."/>
            <person name="Ouyang S."/>
            <person name="Liang Y."/>
            <person name="Zimin A.V."/>
            <person name="Pertea G."/>
            <person name="Qi P."/>
            <person name="Bennetzen J.L."/>
            <person name="Dai X."/>
            <person name="Dawson M.W."/>
            <person name="Muller H.G."/>
            <person name="Kugler K."/>
            <person name="Rivarola-Duarte L."/>
            <person name="Spannagl M."/>
            <person name="Mayer K.F.X."/>
            <person name="Lu F.H."/>
            <person name="Bevan M.W."/>
            <person name="Leroy P."/>
            <person name="Li P."/>
            <person name="You F.M."/>
            <person name="Sun Q."/>
            <person name="Liu Z."/>
            <person name="Lyons E."/>
            <person name="Wicker T."/>
            <person name="Salzberg S.L."/>
            <person name="Devos K.M."/>
            <person name="Dvorak J."/>
        </authorList>
    </citation>
    <scope>NUCLEOTIDE SEQUENCE [LARGE SCALE GENOMIC DNA]</scope>
    <source>
        <strain evidence="15">cv. AL8/78</strain>
    </source>
</reference>
<proteinExistence type="inferred from homology"/>
<evidence type="ECO:0000256" key="5">
    <source>
        <dbReference type="ARBA" id="ARBA00022694"/>
    </source>
</evidence>
<evidence type="ECO:0000256" key="13">
    <source>
        <dbReference type="SAM" id="MobiDB-lite"/>
    </source>
</evidence>
<keyword evidence="8 12" id="KW-0862">Zinc</keyword>
<comment type="catalytic activity">
    <reaction evidence="10 12">
        <text>cytidine(4) in tRNA(Gly)(GCC) + S-adenosyl-L-methionine = 2'-O-methylcytidine(4) in tRNA(Gly)(GCC) + S-adenosyl-L-homocysteine + H(+)</text>
        <dbReference type="Rhea" id="RHEA:43192"/>
        <dbReference type="Rhea" id="RHEA-COMP:10399"/>
        <dbReference type="Rhea" id="RHEA-COMP:10400"/>
        <dbReference type="ChEBI" id="CHEBI:15378"/>
        <dbReference type="ChEBI" id="CHEBI:57856"/>
        <dbReference type="ChEBI" id="CHEBI:59789"/>
        <dbReference type="ChEBI" id="CHEBI:74495"/>
        <dbReference type="ChEBI" id="CHEBI:82748"/>
        <dbReference type="EC" id="2.1.1.225"/>
    </reaction>
</comment>
<evidence type="ECO:0000256" key="1">
    <source>
        <dbReference type="ARBA" id="ARBA00005265"/>
    </source>
</evidence>
<evidence type="ECO:0000256" key="11">
    <source>
        <dbReference type="ARBA" id="ARBA00049393"/>
    </source>
</evidence>
<dbReference type="GO" id="GO:0106050">
    <property type="term" value="F:tRNA 2'-O-methyltransferase activity"/>
    <property type="evidence" value="ECO:0007669"/>
    <property type="project" value="UniProtKB-UniRule"/>
</dbReference>
<dbReference type="InterPro" id="IPR021721">
    <property type="entry name" value="Znf_CCCH-type_TRM13"/>
</dbReference>
<reference evidence="15" key="5">
    <citation type="journal article" date="2021" name="G3 (Bethesda)">
        <title>Aegilops tauschii genome assembly Aet v5.0 features greater sequence contiguity and improved annotation.</title>
        <authorList>
            <person name="Wang L."/>
            <person name="Zhu T."/>
            <person name="Rodriguez J.C."/>
            <person name="Deal K.R."/>
            <person name="Dubcovsky J."/>
            <person name="McGuire P.E."/>
            <person name="Lux T."/>
            <person name="Spannagl M."/>
            <person name="Mayer K.F.X."/>
            <person name="Baldrich P."/>
            <person name="Meyers B.C."/>
            <person name="Huo N."/>
            <person name="Gu Y.Q."/>
            <person name="Zhou H."/>
            <person name="Devos K.M."/>
            <person name="Bennetzen J.L."/>
            <person name="Unver T."/>
            <person name="Budak H."/>
            <person name="Gulick P.J."/>
            <person name="Galiba G."/>
            <person name="Kalapos B."/>
            <person name="Nelson D.R."/>
            <person name="Li P."/>
            <person name="You F.M."/>
            <person name="Luo M.C."/>
            <person name="Dvorak J."/>
        </authorList>
    </citation>
    <scope>NUCLEOTIDE SEQUENCE [LARGE SCALE GENOMIC DNA]</scope>
    <source>
        <strain evidence="15">cv. AL8/78</strain>
    </source>
</reference>
<keyword evidence="5 12" id="KW-0819">tRNA processing</keyword>